<dbReference type="AlphaFoldDB" id="A0A9P6TCJ6"/>
<feature type="transmembrane region" description="Helical" evidence="1">
    <location>
        <begin position="66"/>
        <end position="85"/>
    </location>
</feature>
<reference evidence="2" key="1">
    <citation type="submission" date="2013-11" db="EMBL/GenBank/DDBJ databases">
        <title>Genome sequence of the fusiform rust pathogen reveals effectors for host alternation and coevolution with pine.</title>
        <authorList>
            <consortium name="DOE Joint Genome Institute"/>
            <person name="Smith K."/>
            <person name="Pendleton A."/>
            <person name="Kubisiak T."/>
            <person name="Anderson C."/>
            <person name="Salamov A."/>
            <person name="Aerts A."/>
            <person name="Riley R."/>
            <person name="Clum A."/>
            <person name="Lindquist E."/>
            <person name="Ence D."/>
            <person name="Campbell M."/>
            <person name="Kronenberg Z."/>
            <person name="Feau N."/>
            <person name="Dhillon B."/>
            <person name="Hamelin R."/>
            <person name="Burleigh J."/>
            <person name="Smith J."/>
            <person name="Yandell M."/>
            <person name="Nelson C."/>
            <person name="Grigoriev I."/>
            <person name="Davis J."/>
        </authorList>
    </citation>
    <scope>NUCLEOTIDE SEQUENCE</scope>
    <source>
        <strain evidence="2">G11</strain>
    </source>
</reference>
<keyword evidence="1" id="KW-1133">Transmembrane helix</keyword>
<accession>A0A9P6TCJ6</accession>
<keyword evidence="3" id="KW-1185">Reference proteome</keyword>
<sequence length="114" mass="13599">MNWTDWKRDKQDFYSNLRSRSNVSRKDPHRIKPEPDPTCVHCSAIETPAHFLKHCKHDTPNNDKNSMPYISLLLFSFHVYIFVFFSQETYCKGFVYIYILTCDFVLHNTPHVID</sequence>
<protein>
    <submittedName>
        <fullName evidence="2">Uncharacterized protein</fullName>
    </submittedName>
</protein>
<name>A0A9P6TCJ6_9BASI</name>
<evidence type="ECO:0000256" key="1">
    <source>
        <dbReference type="SAM" id="Phobius"/>
    </source>
</evidence>
<comment type="caution">
    <text evidence="2">The sequence shown here is derived from an EMBL/GenBank/DDBJ whole genome shotgun (WGS) entry which is preliminary data.</text>
</comment>
<dbReference type="EMBL" id="MU167255">
    <property type="protein sequence ID" value="KAG0146829.1"/>
    <property type="molecule type" value="Genomic_DNA"/>
</dbReference>
<keyword evidence="1" id="KW-0472">Membrane</keyword>
<gene>
    <name evidence="2" type="ORF">CROQUDRAFT_496719</name>
</gene>
<organism evidence="2 3">
    <name type="scientific">Cronartium quercuum f. sp. fusiforme G11</name>
    <dbReference type="NCBI Taxonomy" id="708437"/>
    <lineage>
        <taxon>Eukaryota</taxon>
        <taxon>Fungi</taxon>
        <taxon>Dikarya</taxon>
        <taxon>Basidiomycota</taxon>
        <taxon>Pucciniomycotina</taxon>
        <taxon>Pucciniomycetes</taxon>
        <taxon>Pucciniales</taxon>
        <taxon>Coleosporiaceae</taxon>
        <taxon>Cronartium</taxon>
    </lineage>
</organism>
<evidence type="ECO:0000313" key="3">
    <source>
        <dbReference type="Proteomes" id="UP000886653"/>
    </source>
</evidence>
<dbReference type="Proteomes" id="UP000886653">
    <property type="component" value="Unassembled WGS sequence"/>
</dbReference>
<keyword evidence="1" id="KW-0812">Transmembrane</keyword>
<proteinExistence type="predicted"/>
<evidence type="ECO:0000313" key="2">
    <source>
        <dbReference type="EMBL" id="KAG0146829.1"/>
    </source>
</evidence>